<sequence length="136" mass="14649">MAVLVKTPERTRHACEDFVRHVRVKVGPNGFKVPSVTFARESCLLCKQELGNPSPEVAAVAMAMNANEPQYQDYAGSRDEGRVCTNASATPATAQTYHRHLVAIDRLRCAHRASHAPGQAAARSHAAPGHLPGEPT</sequence>
<keyword evidence="3" id="KW-1185">Reference proteome</keyword>
<dbReference type="Proteomes" id="UP001359308">
    <property type="component" value="Chromosome"/>
</dbReference>
<gene>
    <name evidence="2" type="ORF">N4J17_01335</name>
</gene>
<evidence type="ECO:0000313" key="2">
    <source>
        <dbReference type="EMBL" id="WWF02291.1"/>
    </source>
</evidence>
<proteinExistence type="predicted"/>
<evidence type="ECO:0000256" key="1">
    <source>
        <dbReference type="SAM" id="MobiDB-lite"/>
    </source>
</evidence>
<name>A0ABZ2F545_METCP</name>
<protein>
    <submittedName>
        <fullName evidence="2">Uncharacterized protein</fullName>
    </submittedName>
</protein>
<accession>A0ABZ2F545</accession>
<organism evidence="2 3">
    <name type="scientific">Methylococcus capsulatus</name>
    <dbReference type="NCBI Taxonomy" id="414"/>
    <lineage>
        <taxon>Bacteria</taxon>
        <taxon>Pseudomonadati</taxon>
        <taxon>Pseudomonadota</taxon>
        <taxon>Gammaproteobacteria</taxon>
        <taxon>Methylococcales</taxon>
        <taxon>Methylococcaceae</taxon>
        <taxon>Methylococcus</taxon>
    </lineage>
</organism>
<feature type="region of interest" description="Disordered" evidence="1">
    <location>
        <begin position="114"/>
        <end position="136"/>
    </location>
</feature>
<dbReference type="EMBL" id="CP104311">
    <property type="protein sequence ID" value="WWF02291.1"/>
    <property type="molecule type" value="Genomic_DNA"/>
</dbReference>
<evidence type="ECO:0000313" key="3">
    <source>
        <dbReference type="Proteomes" id="UP001359308"/>
    </source>
</evidence>
<reference evidence="2 3" key="1">
    <citation type="submission" date="2022-09" db="EMBL/GenBank/DDBJ databases">
        <authorList>
            <person name="Giprobiosintez L."/>
        </authorList>
    </citation>
    <scope>NUCLEOTIDE SEQUENCE [LARGE SCALE GENOMIC DNA]</scope>
    <source>
        <strain evidence="3">VKPM-B-12549 (GBS-15)</strain>
    </source>
</reference>